<evidence type="ECO:0000313" key="1">
    <source>
        <dbReference type="EMBL" id="RAK58782.1"/>
    </source>
</evidence>
<proteinExistence type="predicted"/>
<dbReference type="OrthoDB" id="7630914at2"/>
<sequence length="259" mass="27230">MSVADERCRLFTPDVAAALAAATAQAKGAALRAGANPDKLKAVERGARAKAAQADCASGDIALAAARVRSAFAGFSRLTRLSYPGDIAGWRADRSDGRAARWRLMQQASFGADRMDFGLAGRDGPGALIAIGRFGDRATPYAARLLLRDASRSAGPYLDRWDSGATAGLPLSRRLPPRSAVKVYAAEARSPAGQDLSPKDAGPGWAFRFPADAAHDLAGLDPREAVAVEFLFPGDVARRAYVEVGDFAAGRAFLTLAER</sequence>
<dbReference type="Proteomes" id="UP000249842">
    <property type="component" value="Unassembled WGS sequence"/>
</dbReference>
<accession>A0A328AUG5</accession>
<keyword evidence="2" id="KW-1185">Reference proteome</keyword>
<evidence type="ECO:0000313" key="2">
    <source>
        <dbReference type="Proteomes" id="UP000249842"/>
    </source>
</evidence>
<organism evidence="1 2">
    <name type="scientific">Phenylobacterium hankyongense</name>
    <dbReference type="NCBI Taxonomy" id="1813876"/>
    <lineage>
        <taxon>Bacteria</taxon>
        <taxon>Pseudomonadati</taxon>
        <taxon>Pseudomonadota</taxon>
        <taxon>Alphaproteobacteria</taxon>
        <taxon>Caulobacterales</taxon>
        <taxon>Caulobacteraceae</taxon>
        <taxon>Phenylobacterium</taxon>
    </lineage>
</organism>
<name>A0A328AUG5_9CAUL</name>
<reference evidence="2" key="1">
    <citation type="submission" date="2018-05" db="EMBL/GenBank/DDBJ databases">
        <authorList>
            <person name="Li X."/>
        </authorList>
    </citation>
    <scope>NUCLEOTIDE SEQUENCE [LARGE SCALE GENOMIC DNA]</scope>
    <source>
        <strain evidence="2">HKS-05</strain>
    </source>
</reference>
<comment type="caution">
    <text evidence="1">The sequence shown here is derived from an EMBL/GenBank/DDBJ whole genome shotgun (WGS) entry which is preliminary data.</text>
</comment>
<dbReference type="AlphaFoldDB" id="A0A328AUG5"/>
<protein>
    <submittedName>
        <fullName evidence="1">Uncharacterized protein</fullName>
    </submittedName>
</protein>
<dbReference type="EMBL" id="QFYP01000001">
    <property type="protein sequence ID" value="RAK58782.1"/>
    <property type="molecule type" value="Genomic_DNA"/>
</dbReference>
<gene>
    <name evidence="1" type="ORF">DJ021_02675</name>
</gene>